<evidence type="ECO:0000313" key="2">
    <source>
        <dbReference type="EMBL" id="MBB5729429.1"/>
    </source>
</evidence>
<keyword evidence="3" id="KW-1185">Reference proteome</keyword>
<dbReference type="EMBL" id="JACIJR010000004">
    <property type="protein sequence ID" value="MBB5729429.1"/>
    <property type="molecule type" value="Genomic_DNA"/>
</dbReference>
<protein>
    <submittedName>
        <fullName evidence="2">Phospholipid transport system substrate-binding protein</fullName>
    </submittedName>
</protein>
<dbReference type="AlphaFoldDB" id="A0A7W9BT23"/>
<gene>
    <name evidence="2" type="ORF">FHS99_001914</name>
</gene>
<dbReference type="InterPro" id="IPR042245">
    <property type="entry name" value="Tgt2/MlaC_sf"/>
</dbReference>
<organism evidence="2 3">
    <name type="scientific">Sphingomonas prati</name>
    <dbReference type="NCBI Taxonomy" id="1843237"/>
    <lineage>
        <taxon>Bacteria</taxon>
        <taxon>Pseudomonadati</taxon>
        <taxon>Pseudomonadota</taxon>
        <taxon>Alphaproteobacteria</taxon>
        <taxon>Sphingomonadales</taxon>
        <taxon>Sphingomonadaceae</taxon>
        <taxon>Sphingomonas</taxon>
    </lineage>
</organism>
<dbReference type="Proteomes" id="UP000546701">
    <property type="component" value="Unassembled WGS sequence"/>
</dbReference>
<reference evidence="2 3" key="1">
    <citation type="submission" date="2020-08" db="EMBL/GenBank/DDBJ databases">
        <title>Genomic Encyclopedia of Type Strains, Phase IV (KMG-IV): sequencing the most valuable type-strain genomes for metagenomic binning, comparative biology and taxonomic classification.</title>
        <authorList>
            <person name="Goeker M."/>
        </authorList>
    </citation>
    <scope>NUCLEOTIDE SEQUENCE [LARGE SCALE GENOMIC DNA]</scope>
    <source>
        <strain evidence="2 3">DSM 103336</strain>
    </source>
</reference>
<dbReference type="PANTHER" id="PTHR36573:SF1">
    <property type="entry name" value="INTERMEMBRANE PHOSPHOLIPID TRANSPORT SYSTEM BINDING PROTEIN MLAC"/>
    <property type="match status" value="1"/>
</dbReference>
<feature type="chain" id="PRO_5031145789" evidence="1">
    <location>
        <begin position="19"/>
        <end position="200"/>
    </location>
</feature>
<evidence type="ECO:0000256" key="1">
    <source>
        <dbReference type="SAM" id="SignalP"/>
    </source>
</evidence>
<accession>A0A7W9BT23</accession>
<comment type="caution">
    <text evidence="2">The sequence shown here is derived from an EMBL/GenBank/DDBJ whole genome shotgun (WGS) entry which is preliminary data.</text>
</comment>
<name>A0A7W9BT23_9SPHN</name>
<proteinExistence type="predicted"/>
<sequence>MRASIRTAFAAAIMSAGAVVPLLPATAQVRIDNSDPARFVDTLSDAGLGALRTGNRTAARAQFRTLLAQHFNIDQIGDRLIRAHIARITPQQRAAYKAAFPSFLINTYADRLQQYARADVKVIRVAPAGNTAQVMTQVIQPGASPINATWTVDRTSGSWKVSNLTVAGINLGITQANDFNSVIQRQGFDGLIKLMQSRAG</sequence>
<feature type="signal peptide" evidence="1">
    <location>
        <begin position="1"/>
        <end position="18"/>
    </location>
</feature>
<evidence type="ECO:0000313" key="3">
    <source>
        <dbReference type="Proteomes" id="UP000546701"/>
    </source>
</evidence>
<dbReference type="InterPro" id="IPR008869">
    <property type="entry name" value="MlaC/ttg2D"/>
</dbReference>
<dbReference type="RefSeq" id="WP_221237585.1">
    <property type="nucleotide sequence ID" value="NZ_BMJP01000001.1"/>
</dbReference>
<dbReference type="Pfam" id="PF05494">
    <property type="entry name" value="MlaC"/>
    <property type="match status" value="1"/>
</dbReference>
<dbReference type="Gene3D" id="3.10.450.710">
    <property type="entry name" value="Tgt2/MlaC"/>
    <property type="match status" value="1"/>
</dbReference>
<dbReference type="PANTHER" id="PTHR36573">
    <property type="entry name" value="INTERMEMBRANE PHOSPHOLIPID TRANSPORT SYSTEM BINDING PROTEIN MLAC"/>
    <property type="match status" value="1"/>
</dbReference>
<keyword evidence="1" id="KW-0732">Signal</keyword>